<dbReference type="InterPro" id="IPR036849">
    <property type="entry name" value="Enolase-like_C_sf"/>
</dbReference>
<evidence type="ECO:0000313" key="3">
    <source>
        <dbReference type="EMBL" id="SVB24566.1"/>
    </source>
</evidence>
<dbReference type="GO" id="GO:0009063">
    <property type="term" value="P:amino acid catabolic process"/>
    <property type="evidence" value="ECO:0007669"/>
    <property type="project" value="InterPro"/>
</dbReference>
<dbReference type="Pfam" id="PF02746">
    <property type="entry name" value="MR_MLE_N"/>
    <property type="match status" value="1"/>
</dbReference>
<dbReference type="Gene3D" id="3.20.20.120">
    <property type="entry name" value="Enolase-like C-terminal domain"/>
    <property type="match status" value="1"/>
</dbReference>
<dbReference type="GO" id="GO:0016829">
    <property type="term" value="F:lyase activity"/>
    <property type="evidence" value="ECO:0007669"/>
    <property type="project" value="UniProtKB-KW"/>
</dbReference>
<feature type="domain" description="Mandelate racemase/muconate lactonizing enzyme N-terminal" evidence="2">
    <location>
        <begin position="22"/>
        <end position="116"/>
    </location>
</feature>
<dbReference type="InterPro" id="IPR013341">
    <property type="entry name" value="Mandelate_racemase_N_dom"/>
</dbReference>
<dbReference type="PANTHER" id="PTHR48080">
    <property type="entry name" value="D-GALACTONATE DEHYDRATASE-RELATED"/>
    <property type="match status" value="1"/>
</dbReference>
<dbReference type="EMBL" id="UINC01034157">
    <property type="protein sequence ID" value="SVB24566.1"/>
    <property type="molecule type" value="Genomic_DNA"/>
</dbReference>
<reference evidence="3" key="1">
    <citation type="submission" date="2018-05" db="EMBL/GenBank/DDBJ databases">
        <authorList>
            <person name="Lanie J.A."/>
            <person name="Ng W.-L."/>
            <person name="Kazmierczak K.M."/>
            <person name="Andrzejewski T.M."/>
            <person name="Davidsen T.M."/>
            <person name="Wayne K.J."/>
            <person name="Tettelin H."/>
            <person name="Glass J.I."/>
            <person name="Rusch D."/>
            <person name="Podicherti R."/>
            <person name="Tsui H.-C.T."/>
            <person name="Winkler M.E."/>
        </authorList>
    </citation>
    <scope>NUCLEOTIDE SEQUENCE</scope>
</reference>
<dbReference type="InterPro" id="IPR029017">
    <property type="entry name" value="Enolase-like_N"/>
</dbReference>
<sequence>MKITSVKAIPASHTSTRAGVSVSRNYVFVKIETDEGLTGWGEATCGPLSVATMVDEFGEVINGQNPMEIEKHWQTLYHHFHVRGGIVQMSAISGIEIALWDIKGQALGVPVYELLGGKIRDRIWTYGRWDGLTPETAVKNAMFHVEQGLTALKGDPFEHRGIF</sequence>
<protein>
    <recommendedName>
        <fullName evidence="2">Mandelate racemase/muconate lactonizing enzyme N-terminal domain-containing protein</fullName>
    </recommendedName>
</protein>
<dbReference type="SUPFAM" id="SSF54826">
    <property type="entry name" value="Enolase N-terminal domain-like"/>
    <property type="match status" value="1"/>
</dbReference>
<keyword evidence="1" id="KW-0456">Lyase</keyword>
<dbReference type="SUPFAM" id="SSF51604">
    <property type="entry name" value="Enolase C-terminal domain-like"/>
    <property type="match status" value="1"/>
</dbReference>
<dbReference type="AlphaFoldDB" id="A0A382CEQ6"/>
<name>A0A382CEQ6_9ZZZZ</name>
<dbReference type="Gene3D" id="3.30.390.10">
    <property type="entry name" value="Enolase-like, N-terminal domain"/>
    <property type="match status" value="1"/>
</dbReference>
<gene>
    <name evidence="3" type="ORF">METZ01_LOCUS177420</name>
</gene>
<feature type="non-terminal residue" evidence="3">
    <location>
        <position position="163"/>
    </location>
</feature>
<dbReference type="InterPro" id="IPR018110">
    <property type="entry name" value="Mandel_Rmase/mucon_lact_enz_CS"/>
</dbReference>
<evidence type="ECO:0000256" key="1">
    <source>
        <dbReference type="ARBA" id="ARBA00023239"/>
    </source>
</evidence>
<proteinExistence type="predicted"/>
<dbReference type="PROSITE" id="PS00908">
    <property type="entry name" value="MR_MLE_1"/>
    <property type="match status" value="1"/>
</dbReference>
<accession>A0A382CEQ6</accession>
<organism evidence="3">
    <name type="scientific">marine metagenome</name>
    <dbReference type="NCBI Taxonomy" id="408172"/>
    <lineage>
        <taxon>unclassified sequences</taxon>
        <taxon>metagenomes</taxon>
        <taxon>ecological metagenomes</taxon>
    </lineage>
</organism>
<dbReference type="InterPro" id="IPR034593">
    <property type="entry name" value="DgoD-like"/>
</dbReference>
<evidence type="ECO:0000259" key="2">
    <source>
        <dbReference type="Pfam" id="PF02746"/>
    </source>
</evidence>
<dbReference type="PANTHER" id="PTHR48080:SF2">
    <property type="entry name" value="D-GALACTONATE DEHYDRATASE"/>
    <property type="match status" value="1"/>
</dbReference>